<dbReference type="Gene3D" id="1.10.10.10">
    <property type="entry name" value="Winged helix-like DNA-binding domain superfamily/Winged helix DNA-binding domain"/>
    <property type="match status" value="1"/>
</dbReference>
<comment type="caution">
    <text evidence="6">The sequence shown here is derived from an EMBL/GenBank/DDBJ whole genome shotgun (WGS) entry which is preliminary data.</text>
</comment>
<dbReference type="Gene3D" id="3.40.190.10">
    <property type="entry name" value="Periplasmic binding protein-like II"/>
    <property type="match status" value="2"/>
</dbReference>
<dbReference type="InterPro" id="IPR036390">
    <property type="entry name" value="WH_DNA-bd_sf"/>
</dbReference>
<sequence>MELRHLRYFVAVAEHLSFTAAAKALGVAQPPLSQQIRDLEGEIGTPLFERTTRRVSLTQAGRDFFVRAKAVLHGAHDAAERAHAIGRGSIGILNVGLTGSMLAGPLGRLIHDFQGTFPGVDIQIHEMSPDRQIAALKSGQTDINFLRTPPEDPDLVSELAWKEGIKVVLPAGHAIVTDTVTLSQLAEENFVFLRLRDSLFARHILQCCIGSGFSPRISQQAVEAASLTSLVAAGFGVALIPEFVSKLAHPKVRYRPVVSSCLSADVHALYHHGSGPIAQNFLARMRSGAEDLAAQLRLE</sequence>
<dbReference type="RefSeq" id="WP_238205685.1">
    <property type="nucleotide sequence ID" value="NZ_JBHTND010000021.1"/>
</dbReference>
<dbReference type="PROSITE" id="PS50931">
    <property type="entry name" value="HTH_LYSR"/>
    <property type="match status" value="1"/>
</dbReference>
<evidence type="ECO:0000256" key="2">
    <source>
        <dbReference type="ARBA" id="ARBA00023015"/>
    </source>
</evidence>
<evidence type="ECO:0000256" key="3">
    <source>
        <dbReference type="ARBA" id="ARBA00023125"/>
    </source>
</evidence>
<organism evidence="6 7">
    <name type="scientific">Methylobacterium marchantiae</name>
    <dbReference type="NCBI Taxonomy" id="600331"/>
    <lineage>
        <taxon>Bacteria</taxon>
        <taxon>Pseudomonadati</taxon>
        <taxon>Pseudomonadota</taxon>
        <taxon>Alphaproteobacteria</taxon>
        <taxon>Hyphomicrobiales</taxon>
        <taxon>Methylobacteriaceae</taxon>
        <taxon>Methylobacterium</taxon>
    </lineage>
</organism>
<keyword evidence="3" id="KW-0238">DNA-binding</keyword>
<dbReference type="SUPFAM" id="SSF53850">
    <property type="entry name" value="Periplasmic binding protein-like II"/>
    <property type="match status" value="1"/>
</dbReference>
<dbReference type="Pfam" id="PF00126">
    <property type="entry name" value="HTH_1"/>
    <property type="match status" value="1"/>
</dbReference>
<keyword evidence="2" id="KW-0805">Transcription regulation</keyword>
<reference evidence="7" key="1">
    <citation type="journal article" date="2019" name="Int. J. Syst. Evol. Microbiol.">
        <title>The Global Catalogue of Microorganisms (GCM) 10K type strain sequencing project: providing services to taxonomists for standard genome sequencing and annotation.</title>
        <authorList>
            <consortium name="The Broad Institute Genomics Platform"/>
            <consortium name="The Broad Institute Genome Sequencing Center for Infectious Disease"/>
            <person name="Wu L."/>
            <person name="Ma J."/>
        </authorList>
    </citation>
    <scope>NUCLEOTIDE SEQUENCE [LARGE SCALE GENOMIC DNA]</scope>
    <source>
        <strain evidence="7">CCUG 56108</strain>
    </source>
</reference>
<dbReference type="Pfam" id="PF03466">
    <property type="entry name" value="LysR_substrate"/>
    <property type="match status" value="1"/>
</dbReference>
<proteinExistence type="inferred from homology"/>
<evidence type="ECO:0000313" key="7">
    <source>
        <dbReference type="Proteomes" id="UP001597176"/>
    </source>
</evidence>
<dbReference type="Proteomes" id="UP001597176">
    <property type="component" value="Unassembled WGS sequence"/>
</dbReference>
<feature type="domain" description="HTH lysR-type" evidence="5">
    <location>
        <begin position="1"/>
        <end position="58"/>
    </location>
</feature>
<dbReference type="PRINTS" id="PR00039">
    <property type="entry name" value="HTHLYSR"/>
</dbReference>
<evidence type="ECO:0000256" key="1">
    <source>
        <dbReference type="ARBA" id="ARBA00009437"/>
    </source>
</evidence>
<keyword evidence="7" id="KW-1185">Reference proteome</keyword>
<evidence type="ECO:0000313" key="6">
    <source>
        <dbReference type="EMBL" id="MFD1302957.1"/>
    </source>
</evidence>
<name>A0ABW3X092_9HYPH</name>
<dbReference type="InterPro" id="IPR000847">
    <property type="entry name" value="LysR_HTH_N"/>
</dbReference>
<protein>
    <submittedName>
        <fullName evidence="6">LysR family transcriptional regulator</fullName>
    </submittedName>
</protein>
<dbReference type="SUPFAM" id="SSF46785">
    <property type="entry name" value="Winged helix' DNA-binding domain"/>
    <property type="match status" value="1"/>
</dbReference>
<dbReference type="PANTHER" id="PTHR30346:SF0">
    <property type="entry name" value="HCA OPERON TRANSCRIPTIONAL ACTIVATOR HCAR"/>
    <property type="match status" value="1"/>
</dbReference>
<dbReference type="PANTHER" id="PTHR30346">
    <property type="entry name" value="TRANSCRIPTIONAL DUAL REGULATOR HCAR-RELATED"/>
    <property type="match status" value="1"/>
</dbReference>
<evidence type="ECO:0000256" key="4">
    <source>
        <dbReference type="ARBA" id="ARBA00023163"/>
    </source>
</evidence>
<accession>A0ABW3X092</accession>
<dbReference type="EMBL" id="JBHTND010000021">
    <property type="protein sequence ID" value="MFD1302957.1"/>
    <property type="molecule type" value="Genomic_DNA"/>
</dbReference>
<keyword evidence="4" id="KW-0804">Transcription</keyword>
<dbReference type="InterPro" id="IPR005119">
    <property type="entry name" value="LysR_subst-bd"/>
</dbReference>
<dbReference type="InterPro" id="IPR036388">
    <property type="entry name" value="WH-like_DNA-bd_sf"/>
</dbReference>
<gene>
    <name evidence="6" type="ORF">ACFQ4G_15395</name>
</gene>
<comment type="similarity">
    <text evidence="1">Belongs to the LysR transcriptional regulatory family.</text>
</comment>
<evidence type="ECO:0000259" key="5">
    <source>
        <dbReference type="PROSITE" id="PS50931"/>
    </source>
</evidence>